<dbReference type="PANTHER" id="PTHR11629">
    <property type="entry name" value="VACUOLAR PROTON ATPASES"/>
    <property type="match status" value="1"/>
</dbReference>
<evidence type="ECO:0000256" key="3">
    <source>
        <dbReference type="ARBA" id="ARBA00022448"/>
    </source>
</evidence>
<evidence type="ECO:0000256" key="2">
    <source>
        <dbReference type="ARBA" id="ARBA00009904"/>
    </source>
</evidence>
<feature type="transmembrane region" description="Helical" evidence="8">
    <location>
        <begin position="526"/>
        <end position="545"/>
    </location>
</feature>
<dbReference type="Proteomes" id="UP000184052">
    <property type="component" value="Unassembled WGS sequence"/>
</dbReference>
<keyword evidence="7 8" id="KW-0472">Membrane</keyword>
<dbReference type="EMBL" id="FQZL01000016">
    <property type="protein sequence ID" value="SHJ31281.1"/>
    <property type="molecule type" value="Genomic_DNA"/>
</dbReference>
<accession>A0A1M6IA06</accession>
<evidence type="ECO:0000256" key="4">
    <source>
        <dbReference type="ARBA" id="ARBA00022692"/>
    </source>
</evidence>
<protein>
    <submittedName>
        <fullName evidence="9">V/A-type H+-transporting ATPase subunit I</fullName>
    </submittedName>
</protein>
<keyword evidence="5 8" id="KW-1133">Transmembrane helix</keyword>
<dbReference type="GO" id="GO:0016471">
    <property type="term" value="C:vacuolar proton-transporting V-type ATPase complex"/>
    <property type="evidence" value="ECO:0007669"/>
    <property type="project" value="TreeGrafter"/>
</dbReference>
<dbReference type="AlphaFoldDB" id="A0A1M6IA06"/>
<feature type="transmembrane region" description="Helical" evidence="8">
    <location>
        <begin position="589"/>
        <end position="609"/>
    </location>
</feature>
<name>A0A1M6IA06_9FIRM</name>
<dbReference type="Pfam" id="PF01496">
    <property type="entry name" value="V_ATPase_I"/>
    <property type="match status" value="1"/>
</dbReference>
<feature type="transmembrane region" description="Helical" evidence="8">
    <location>
        <begin position="421"/>
        <end position="442"/>
    </location>
</feature>
<evidence type="ECO:0000313" key="9">
    <source>
        <dbReference type="EMBL" id="SHJ31281.1"/>
    </source>
</evidence>
<evidence type="ECO:0000256" key="5">
    <source>
        <dbReference type="ARBA" id="ARBA00022989"/>
    </source>
</evidence>
<feature type="transmembrane region" description="Helical" evidence="8">
    <location>
        <begin position="498"/>
        <end position="520"/>
    </location>
</feature>
<reference evidence="9 10" key="1">
    <citation type="submission" date="2016-11" db="EMBL/GenBank/DDBJ databases">
        <authorList>
            <person name="Jaros S."/>
            <person name="Januszkiewicz K."/>
            <person name="Wedrychowicz H."/>
        </authorList>
    </citation>
    <scope>NUCLEOTIDE SEQUENCE [LARGE SCALE GENOMIC DNA]</scope>
    <source>
        <strain evidence="9 10">DSM 17477</strain>
    </source>
</reference>
<dbReference type="GO" id="GO:0046961">
    <property type="term" value="F:proton-transporting ATPase activity, rotational mechanism"/>
    <property type="evidence" value="ECO:0007669"/>
    <property type="project" value="InterPro"/>
</dbReference>
<sequence length="667" mass="76805">MKIFSSEDLKGVSKLAVKKLNMMNIVCKNEYLDELLRDLILEENCQFINTITEIEEGDFSIGMTEENADEILDMEDIVPLKENSVVTEYLDKMNDFINKLEYAPEIKKEHMLGEHRFENIKNEIDEVVKKFEKITDDMQTVKNSLKKLDSMGFIDRIKNINVDFKELMDLDFFTMKFGFLTREKRRKISQNYENIMAVVLHIGAYEEKELYIIISPKSLDLEMSRILRSTDFVEIEIDSKYLSYPYEMERMIAADRKKYENELMELRKTSDEYMVEYRDTIERLYSKIVMESKIDNVRTKVAATRNFCYISAWIPEEHNDSYGSIFERYSNTLVTYKDAEDVSNKIPIPTFLKNFFFFRPFETLVNMYGVPSHDEMDTTVFFGLVYMFFFGAMFGDLGQGMVFVGAGFFLEKRGMANFGSLMWRIGLGSVFFGIIYDSFFGYEHIISKYIPLPIYIRPMDNINTILLAAVASGVVLLLISYGCSIFNKVKAEEFGEAFFGRNGINGMALFLTLLALIYGMVEGSYIIPKGILYIILAISIILLILEEPLGNLLTGEKPLYREPPAEYYTESGFNVLETFLSILSNGISFIRIGAFALNHVGLFIAFQTVADMIGSRTGNVAMFIIGNIVIIGLEGLIVFIQGLRLFYYELFSKYYKGEGVLFSPDKI</sequence>
<dbReference type="PANTHER" id="PTHR11629:SF63">
    <property type="entry name" value="V-TYPE PROTON ATPASE SUBUNIT A"/>
    <property type="match status" value="1"/>
</dbReference>
<feature type="transmembrane region" description="Helical" evidence="8">
    <location>
        <begin position="462"/>
        <end position="486"/>
    </location>
</feature>
<keyword evidence="6" id="KW-0406">Ion transport</keyword>
<gene>
    <name evidence="9" type="ORF">SAMN02745751_02250</name>
</gene>
<dbReference type="GO" id="GO:0033179">
    <property type="term" value="C:proton-transporting V-type ATPase, V0 domain"/>
    <property type="evidence" value="ECO:0007669"/>
    <property type="project" value="InterPro"/>
</dbReference>
<proteinExistence type="inferred from homology"/>
<comment type="subcellular location">
    <subcellularLocation>
        <location evidence="1">Membrane</location>
        <topology evidence="1">Multi-pass membrane protein</topology>
    </subcellularLocation>
</comment>
<dbReference type="STRING" id="1121476.SAMN02745751_02250"/>
<comment type="similarity">
    <text evidence="2">Belongs to the V-ATPase 116 kDa subunit family.</text>
</comment>
<evidence type="ECO:0000256" key="7">
    <source>
        <dbReference type="ARBA" id="ARBA00023136"/>
    </source>
</evidence>
<organism evidence="9 10">
    <name type="scientific">Dethiosulfatibacter aminovorans DSM 17477</name>
    <dbReference type="NCBI Taxonomy" id="1121476"/>
    <lineage>
        <taxon>Bacteria</taxon>
        <taxon>Bacillati</taxon>
        <taxon>Bacillota</taxon>
        <taxon>Tissierellia</taxon>
        <taxon>Dethiosulfatibacter</taxon>
    </lineage>
</organism>
<evidence type="ECO:0000256" key="8">
    <source>
        <dbReference type="SAM" id="Phobius"/>
    </source>
</evidence>
<keyword evidence="10" id="KW-1185">Reference proteome</keyword>
<feature type="transmembrane region" description="Helical" evidence="8">
    <location>
        <begin position="380"/>
        <end position="409"/>
    </location>
</feature>
<evidence type="ECO:0000313" key="10">
    <source>
        <dbReference type="Proteomes" id="UP000184052"/>
    </source>
</evidence>
<keyword evidence="4 8" id="KW-0812">Transmembrane</keyword>
<keyword evidence="3" id="KW-0813">Transport</keyword>
<dbReference type="GO" id="GO:0007035">
    <property type="term" value="P:vacuolar acidification"/>
    <property type="evidence" value="ECO:0007669"/>
    <property type="project" value="TreeGrafter"/>
</dbReference>
<feature type="transmembrane region" description="Helical" evidence="8">
    <location>
        <begin position="621"/>
        <end position="647"/>
    </location>
</feature>
<evidence type="ECO:0000256" key="6">
    <source>
        <dbReference type="ARBA" id="ARBA00023065"/>
    </source>
</evidence>
<dbReference type="InterPro" id="IPR002490">
    <property type="entry name" value="V-ATPase_116kDa_su"/>
</dbReference>
<dbReference type="GO" id="GO:0051117">
    <property type="term" value="F:ATPase binding"/>
    <property type="evidence" value="ECO:0007669"/>
    <property type="project" value="TreeGrafter"/>
</dbReference>
<evidence type="ECO:0000256" key="1">
    <source>
        <dbReference type="ARBA" id="ARBA00004141"/>
    </source>
</evidence>